<proteinExistence type="predicted"/>
<dbReference type="EMBL" id="JACIEP010000002">
    <property type="protein sequence ID" value="MBB4034907.1"/>
    <property type="molecule type" value="Genomic_DNA"/>
</dbReference>
<evidence type="ECO:0000313" key="2">
    <source>
        <dbReference type="Proteomes" id="UP000555103"/>
    </source>
</evidence>
<dbReference type="AlphaFoldDB" id="A0A840CFZ0"/>
<evidence type="ECO:0000313" key="1">
    <source>
        <dbReference type="EMBL" id="MBB4034907.1"/>
    </source>
</evidence>
<reference evidence="1 2" key="1">
    <citation type="submission" date="2020-08" db="EMBL/GenBank/DDBJ databases">
        <title>Genomic Encyclopedia of Type Strains, Phase IV (KMG-IV): sequencing the most valuable type-strain genomes for metagenomic binning, comparative biology and taxonomic classification.</title>
        <authorList>
            <person name="Goeker M."/>
        </authorList>
    </citation>
    <scope>NUCLEOTIDE SEQUENCE [LARGE SCALE GENOMIC DNA]</scope>
    <source>
        <strain evidence="1 2">DSM 104969</strain>
    </source>
</reference>
<gene>
    <name evidence="1" type="ORF">GGR21_000794</name>
</gene>
<keyword evidence="2" id="KW-1185">Reference proteome</keyword>
<name>A0A840CFZ0_9BACT</name>
<organism evidence="1 2">
    <name type="scientific">Dysgonomonas hofstadii</name>
    <dbReference type="NCBI Taxonomy" id="637886"/>
    <lineage>
        <taxon>Bacteria</taxon>
        <taxon>Pseudomonadati</taxon>
        <taxon>Bacteroidota</taxon>
        <taxon>Bacteroidia</taxon>
        <taxon>Bacteroidales</taxon>
        <taxon>Dysgonomonadaceae</taxon>
        <taxon>Dysgonomonas</taxon>
    </lineage>
</organism>
<dbReference type="Proteomes" id="UP000555103">
    <property type="component" value="Unassembled WGS sequence"/>
</dbReference>
<sequence>MKKYLGMYILMIYNCKNQMYNNSEPNVHKIAKNR</sequence>
<comment type="caution">
    <text evidence="1">The sequence shown here is derived from an EMBL/GenBank/DDBJ whole genome shotgun (WGS) entry which is preliminary data.</text>
</comment>
<protein>
    <submittedName>
        <fullName evidence="1">Uncharacterized protein</fullName>
    </submittedName>
</protein>
<accession>A0A840CFZ0</accession>